<evidence type="ECO:0000313" key="1">
    <source>
        <dbReference type="EMBL" id="PTP20521.1"/>
    </source>
</evidence>
<organism evidence="1 2">
    <name type="scientific">Vibrio splendidus</name>
    <dbReference type="NCBI Taxonomy" id="29497"/>
    <lineage>
        <taxon>Bacteria</taxon>
        <taxon>Pseudomonadati</taxon>
        <taxon>Pseudomonadota</taxon>
        <taxon>Gammaproteobacteria</taxon>
        <taxon>Vibrionales</taxon>
        <taxon>Vibrionaceae</taxon>
        <taxon>Vibrio</taxon>
    </lineage>
</organism>
<protein>
    <submittedName>
        <fullName evidence="1">Uncharacterized protein</fullName>
    </submittedName>
</protein>
<reference evidence="1 2" key="1">
    <citation type="submission" date="2017-11" db="EMBL/GenBank/DDBJ databases">
        <title>Population delineation of vibrios coincides with oyster pathogenicity.</title>
        <authorList>
            <person name="Bruto M."/>
            <person name="Labreuche Y."/>
            <person name="James A."/>
            <person name="Piel D."/>
            <person name="Chenivesse S."/>
            <person name="Petton B."/>
            <person name="Polz M.F."/>
            <person name="Le Roux F."/>
        </authorList>
    </citation>
    <scope>NUCLEOTIDE SEQUENCE [LARGE SCALE GENOMIC DNA]</scope>
    <source>
        <strain evidence="1 2">1F_55</strain>
    </source>
</reference>
<comment type="caution">
    <text evidence="1">The sequence shown here is derived from an EMBL/GenBank/DDBJ whole genome shotgun (WGS) entry which is preliminary data.</text>
</comment>
<sequence length="130" mass="13578">MSICRFDLDNFTYNIESNLEAMGLPVPKTIFGSVTTMSGALASIEAALMTKASDMPITAVASRATGTTIAGITAAGYAGAIIGSALMASNRSTSCSKDEFKKAFQALGLPSWAADDALKQPKGHELLRKQ</sequence>
<accession>A0A2T5EJV2</accession>
<dbReference type="EMBL" id="PIGA01000010">
    <property type="protein sequence ID" value="PTP20521.1"/>
    <property type="molecule type" value="Genomic_DNA"/>
</dbReference>
<evidence type="ECO:0000313" key="2">
    <source>
        <dbReference type="Proteomes" id="UP000244080"/>
    </source>
</evidence>
<dbReference type="Proteomes" id="UP000244080">
    <property type="component" value="Unassembled WGS sequence"/>
</dbReference>
<gene>
    <name evidence="1" type="ORF">CWO36_08340</name>
</gene>
<name>A0A2T5EJV2_VIBSP</name>
<proteinExistence type="predicted"/>
<dbReference type="AlphaFoldDB" id="A0A2T5EJV2"/>